<dbReference type="RefSeq" id="WP_167048285.1">
    <property type="nucleotide sequence ID" value="NZ_JAAOZB010000002.1"/>
</dbReference>
<feature type="transmembrane region" description="Helical" evidence="8">
    <location>
        <begin position="148"/>
        <end position="166"/>
    </location>
</feature>
<dbReference type="GO" id="GO:0005524">
    <property type="term" value="F:ATP binding"/>
    <property type="evidence" value="ECO:0007669"/>
    <property type="project" value="UniProtKB-KW"/>
</dbReference>
<dbReference type="SUPFAM" id="SSF90123">
    <property type="entry name" value="ABC transporter transmembrane region"/>
    <property type="match status" value="1"/>
</dbReference>
<name>A0A7W3JMC0_9MICO</name>
<dbReference type="InterPro" id="IPR036640">
    <property type="entry name" value="ABC1_TM_sf"/>
</dbReference>
<feature type="compositionally biased region" description="Polar residues" evidence="7">
    <location>
        <begin position="1"/>
        <end position="14"/>
    </location>
</feature>
<dbReference type="Proteomes" id="UP000526083">
    <property type="component" value="Unassembled WGS sequence"/>
</dbReference>
<dbReference type="InterPro" id="IPR027417">
    <property type="entry name" value="P-loop_NTPase"/>
</dbReference>
<feature type="region of interest" description="Disordered" evidence="7">
    <location>
        <begin position="1"/>
        <end position="20"/>
    </location>
</feature>
<keyword evidence="6 8" id="KW-0472">Membrane</keyword>
<feature type="domain" description="ABC transporter" evidence="9">
    <location>
        <begin position="377"/>
        <end position="585"/>
    </location>
</feature>
<keyword evidence="3" id="KW-0547">Nucleotide-binding</keyword>
<comment type="caution">
    <text evidence="11">The sequence shown here is derived from an EMBL/GenBank/DDBJ whole genome shotgun (WGS) entry which is preliminary data.</text>
</comment>
<dbReference type="InterPro" id="IPR011527">
    <property type="entry name" value="ABC1_TM_dom"/>
</dbReference>
<evidence type="ECO:0000256" key="2">
    <source>
        <dbReference type="ARBA" id="ARBA00022692"/>
    </source>
</evidence>
<dbReference type="Gene3D" id="1.20.1560.10">
    <property type="entry name" value="ABC transporter type 1, transmembrane domain"/>
    <property type="match status" value="1"/>
</dbReference>
<dbReference type="GO" id="GO:0005886">
    <property type="term" value="C:plasma membrane"/>
    <property type="evidence" value="ECO:0007669"/>
    <property type="project" value="UniProtKB-SubCell"/>
</dbReference>
<sequence length="585" mass="60608">MPSRSGAESSSQKRTGPVDPRLVRYSTASRGFFAVTAATVLAQTGVIVGFAWLLTKALVGAVEGAPIEQLIPCMAGALGLALLRGLLIAASERTSAKGAAKASLQLRQALVAAVEKLGPSWVARRNGASLAVTAGHGLEALDAYFGRYLPQLVATAITMPILIVAITGSDLISGITVIVTIPLIPIFMILIGLATRSVQKRQFDTLRTLASRFADTVGGLSTLKIFGRAERAASAIDTVTRNYKRETMTVLRVSFLSGFALEFLASISVAIIAVTIGFRLLGGDMSLTVALFVLLLAPEAYLPLRQVGVQFHAASEGVAATDEIFSVLDAAAALPAAAAPVNLPKGRNTPFPASSASSLRPVATPREGVSAVPHGSTPLIEVRGMRVARGDRSLPAVDLTVAARELVLIEGPSGAGKSSIAAALLGFATFEGELLIEGLTSASARGELAWAGQRPGLISGTVAGNVALGDPAPDTELVEMCLRDALATDIPRDLELGAGGSGLSGGEAQRVAVARALYRLRSTDARVLLLDEPSSALDSETEAALWRQLRAEADAGAAVILISHRTSSRAIADRVVRLAPLEVTA</sequence>
<dbReference type="NCBIfam" id="TIGR02857">
    <property type="entry name" value="CydD"/>
    <property type="match status" value="1"/>
</dbReference>
<feature type="domain" description="ABC transmembrane type-1" evidence="10">
    <location>
        <begin position="34"/>
        <end position="316"/>
    </location>
</feature>
<dbReference type="PANTHER" id="PTHR24221">
    <property type="entry name" value="ATP-BINDING CASSETTE SUB-FAMILY B"/>
    <property type="match status" value="1"/>
</dbReference>
<evidence type="ECO:0000259" key="10">
    <source>
        <dbReference type="PROSITE" id="PS50929"/>
    </source>
</evidence>
<evidence type="ECO:0000313" key="11">
    <source>
        <dbReference type="EMBL" id="MBA8815446.1"/>
    </source>
</evidence>
<feature type="transmembrane region" description="Helical" evidence="8">
    <location>
        <begin position="31"/>
        <end position="54"/>
    </location>
</feature>
<dbReference type="PANTHER" id="PTHR24221:SF590">
    <property type="entry name" value="COMPONENT LINKED WITH THE ASSEMBLY OF CYTOCHROME' TRANSPORT TRANSMEMBRANE ATP-BINDING PROTEIN ABC TRANSPORTER CYDD-RELATED"/>
    <property type="match status" value="1"/>
</dbReference>
<keyword evidence="12" id="KW-1185">Reference proteome</keyword>
<evidence type="ECO:0000256" key="4">
    <source>
        <dbReference type="ARBA" id="ARBA00022840"/>
    </source>
</evidence>
<dbReference type="InterPro" id="IPR017871">
    <property type="entry name" value="ABC_transporter-like_CS"/>
</dbReference>
<dbReference type="PROSITE" id="PS00211">
    <property type="entry name" value="ABC_TRANSPORTER_1"/>
    <property type="match status" value="1"/>
</dbReference>
<evidence type="ECO:0000256" key="6">
    <source>
        <dbReference type="ARBA" id="ARBA00023136"/>
    </source>
</evidence>
<protein>
    <submittedName>
        <fullName evidence="11">ATP-binding cassette subfamily C protein CydD</fullName>
    </submittedName>
</protein>
<evidence type="ECO:0000256" key="8">
    <source>
        <dbReference type="SAM" id="Phobius"/>
    </source>
</evidence>
<dbReference type="Pfam" id="PF00664">
    <property type="entry name" value="ABC_membrane"/>
    <property type="match status" value="1"/>
</dbReference>
<dbReference type="GO" id="GO:0042883">
    <property type="term" value="P:cysteine transport"/>
    <property type="evidence" value="ECO:0007669"/>
    <property type="project" value="InterPro"/>
</dbReference>
<dbReference type="PROSITE" id="PS50893">
    <property type="entry name" value="ABC_TRANSPORTER_2"/>
    <property type="match status" value="1"/>
</dbReference>
<dbReference type="Pfam" id="PF00005">
    <property type="entry name" value="ABC_tran"/>
    <property type="match status" value="1"/>
</dbReference>
<dbReference type="AlphaFoldDB" id="A0A7W3JMC0"/>
<gene>
    <name evidence="11" type="ORF">FHX48_000498</name>
</gene>
<dbReference type="GO" id="GO:0016887">
    <property type="term" value="F:ATP hydrolysis activity"/>
    <property type="evidence" value="ECO:0007669"/>
    <property type="project" value="InterPro"/>
</dbReference>
<reference evidence="11 12" key="1">
    <citation type="submission" date="2020-07" db="EMBL/GenBank/DDBJ databases">
        <title>Sequencing the genomes of 1000 actinobacteria strains.</title>
        <authorList>
            <person name="Klenk H.-P."/>
        </authorList>
    </citation>
    <scope>NUCLEOTIDE SEQUENCE [LARGE SCALE GENOMIC DNA]</scope>
    <source>
        <strain evidence="11 12">DSM 27576</strain>
    </source>
</reference>
<dbReference type="InterPro" id="IPR003439">
    <property type="entry name" value="ABC_transporter-like_ATP-bd"/>
</dbReference>
<feature type="transmembrane region" description="Helical" evidence="8">
    <location>
        <begin position="172"/>
        <end position="193"/>
    </location>
</feature>
<dbReference type="EMBL" id="JACGWY010000001">
    <property type="protein sequence ID" value="MBA8815446.1"/>
    <property type="molecule type" value="Genomic_DNA"/>
</dbReference>
<dbReference type="InterPro" id="IPR039421">
    <property type="entry name" value="Type_1_exporter"/>
</dbReference>
<evidence type="ECO:0000256" key="5">
    <source>
        <dbReference type="ARBA" id="ARBA00022989"/>
    </source>
</evidence>
<evidence type="ECO:0000256" key="3">
    <source>
        <dbReference type="ARBA" id="ARBA00022741"/>
    </source>
</evidence>
<proteinExistence type="predicted"/>
<dbReference type="SUPFAM" id="SSF52540">
    <property type="entry name" value="P-loop containing nucleoside triphosphate hydrolases"/>
    <property type="match status" value="1"/>
</dbReference>
<keyword evidence="4 11" id="KW-0067">ATP-binding</keyword>
<dbReference type="SMART" id="SM00382">
    <property type="entry name" value="AAA"/>
    <property type="match status" value="1"/>
</dbReference>
<accession>A0A7W3JMC0</accession>
<dbReference type="Gene3D" id="3.40.50.300">
    <property type="entry name" value="P-loop containing nucleotide triphosphate hydrolases"/>
    <property type="match status" value="1"/>
</dbReference>
<keyword evidence="5 8" id="KW-1133">Transmembrane helix</keyword>
<feature type="transmembrane region" description="Helical" evidence="8">
    <location>
        <begin position="250"/>
        <end position="274"/>
    </location>
</feature>
<evidence type="ECO:0000256" key="1">
    <source>
        <dbReference type="ARBA" id="ARBA00004651"/>
    </source>
</evidence>
<dbReference type="InterPro" id="IPR014216">
    <property type="entry name" value="ABC_transptr_CydD"/>
</dbReference>
<comment type="subcellular location">
    <subcellularLocation>
        <location evidence="1">Cell membrane</location>
        <topology evidence="1">Multi-pass membrane protein</topology>
    </subcellularLocation>
</comment>
<evidence type="ECO:0000259" key="9">
    <source>
        <dbReference type="PROSITE" id="PS50893"/>
    </source>
</evidence>
<dbReference type="GO" id="GO:0140359">
    <property type="term" value="F:ABC-type transporter activity"/>
    <property type="evidence" value="ECO:0007669"/>
    <property type="project" value="InterPro"/>
</dbReference>
<dbReference type="PROSITE" id="PS50929">
    <property type="entry name" value="ABC_TM1F"/>
    <property type="match status" value="1"/>
</dbReference>
<keyword evidence="2 8" id="KW-0812">Transmembrane</keyword>
<evidence type="ECO:0000313" key="12">
    <source>
        <dbReference type="Proteomes" id="UP000526083"/>
    </source>
</evidence>
<organism evidence="11 12">
    <name type="scientific">Microbacterium halimionae</name>
    <dbReference type="NCBI Taxonomy" id="1526413"/>
    <lineage>
        <taxon>Bacteria</taxon>
        <taxon>Bacillati</taxon>
        <taxon>Actinomycetota</taxon>
        <taxon>Actinomycetes</taxon>
        <taxon>Micrococcales</taxon>
        <taxon>Microbacteriaceae</taxon>
        <taxon>Microbacterium</taxon>
    </lineage>
</organism>
<dbReference type="CDD" id="cd18584">
    <property type="entry name" value="ABC_6TM_AarD_CydD"/>
    <property type="match status" value="1"/>
</dbReference>
<feature type="transmembrane region" description="Helical" evidence="8">
    <location>
        <begin position="69"/>
        <end position="87"/>
    </location>
</feature>
<dbReference type="InterPro" id="IPR003593">
    <property type="entry name" value="AAA+_ATPase"/>
</dbReference>
<evidence type="ECO:0000256" key="7">
    <source>
        <dbReference type="SAM" id="MobiDB-lite"/>
    </source>
</evidence>